<evidence type="ECO:0000313" key="3">
    <source>
        <dbReference type="EnsemblProtists" id="Phyra93266"/>
    </source>
</evidence>
<dbReference type="InParanoid" id="H3HAM8"/>
<feature type="region of interest" description="Disordered" evidence="2">
    <location>
        <begin position="643"/>
        <end position="664"/>
    </location>
</feature>
<proteinExistence type="predicted"/>
<feature type="compositionally biased region" description="Basic and acidic residues" evidence="2">
    <location>
        <begin position="643"/>
        <end position="658"/>
    </location>
</feature>
<dbReference type="STRING" id="164328.H3HAM8"/>
<name>H3HAM8_PHYRM</name>
<organism evidence="3 4">
    <name type="scientific">Phytophthora ramorum</name>
    <name type="common">Sudden oak death agent</name>
    <dbReference type="NCBI Taxonomy" id="164328"/>
    <lineage>
        <taxon>Eukaryota</taxon>
        <taxon>Sar</taxon>
        <taxon>Stramenopiles</taxon>
        <taxon>Oomycota</taxon>
        <taxon>Peronosporomycetes</taxon>
        <taxon>Peronosporales</taxon>
        <taxon>Peronosporaceae</taxon>
        <taxon>Phytophthora</taxon>
    </lineage>
</organism>
<dbReference type="Proteomes" id="UP000005238">
    <property type="component" value="Unassembled WGS sequence"/>
</dbReference>
<accession>H3HAM8</accession>
<dbReference type="AlphaFoldDB" id="H3HAM8"/>
<dbReference type="HOGENOM" id="CLU_343073_0_0_1"/>
<dbReference type="VEuPathDB" id="FungiDB:KRP22_9586"/>
<reference evidence="4" key="1">
    <citation type="journal article" date="2006" name="Science">
        <title>Phytophthora genome sequences uncover evolutionary origins and mechanisms of pathogenesis.</title>
        <authorList>
            <person name="Tyler B.M."/>
            <person name="Tripathy S."/>
            <person name="Zhang X."/>
            <person name="Dehal P."/>
            <person name="Jiang R.H."/>
            <person name="Aerts A."/>
            <person name="Arredondo F.D."/>
            <person name="Baxter L."/>
            <person name="Bensasson D."/>
            <person name="Beynon J.L."/>
            <person name="Chapman J."/>
            <person name="Damasceno C.M."/>
            <person name="Dorrance A.E."/>
            <person name="Dou D."/>
            <person name="Dickerman A.W."/>
            <person name="Dubchak I.L."/>
            <person name="Garbelotto M."/>
            <person name="Gijzen M."/>
            <person name="Gordon S.G."/>
            <person name="Govers F."/>
            <person name="Grunwald N.J."/>
            <person name="Huang W."/>
            <person name="Ivors K.L."/>
            <person name="Jones R.W."/>
            <person name="Kamoun S."/>
            <person name="Krampis K."/>
            <person name="Lamour K.H."/>
            <person name="Lee M.K."/>
            <person name="McDonald W.H."/>
            <person name="Medina M."/>
            <person name="Meijer H.J."/>
            <person name="Nordberg E.K."/>
            <person name="Maclean D.J."/>
            <person name="Ospina-Giraldo M.D."/>
            <person name="Morris P.F."/>
            <person name="Phuntumart V."/>
            <person name="Putnam N.H."/>
            <person name="Rash S."/>
            <person name="Rose J.K."/>
            <person name="Sakihama Y."/>
            <person name="Salamov A.A."/>
            <person name="Savidor A."/>
            <person name="Scheuring C.F."/>
            <person name="Smith B.M."/>
            <person name="Sobral B.W."/>
            <person name="Terry A."/>
            <person name="Torto-Alalibo T.A."/>
            <person name="Win J."/>
            <person name="Xu Z."/>
            <person name="Zhang H."/>
            <person name="Grigoriev I.V."/>
            <person name="Rokhsar D.S."/>
            <person name="Boore J.L."/>
        </authorList>
    </citation>
    <scope>NUCLEOTIDE SEQUENCE [LARGE SCALE GENOMIC DNA]</scope>
    <source>
        <strain evidence="4">Pr102</strain>
    </source>
</reference>
<dbReference type="SUPFAM" id="SSF57997">
    <property type="entry name" value="Tropomyosin"/>
    <property type="match status" value="1"/>
</dbReference>
<feature type="coiled-coil region" evidence="1">
    <location>
        <begin position="427"/>
        <end position="480"/>
    </location>
</feature>
<dbReference type="EnsemblProtists" id="Phyra93266">
    <property type="protein sequence ID" value="Phyra93266"/>
    <property type="gene ID" value="Phyra93266"/>
</dbReference>
<feature type="region of interest" description="Disordered" evidence="2">
    <location>
        <begin position="685"/>
        <end position="715"/>
    </location>
</feature>
<dbReference type="VEuPathDB" id="FungiDB:KRP23_8793"/>
<feature type="region of interest" description="Disordered" evidence="2">
    <location>
        <begin position="1"/>
        <end position="23"/>
    </location>
</feature>
<dbReference type="InterPro" id="IPR038911">
    <property type="entry name" value="SCLT1"/>
</dbReference>
<feature type="compositionally biased region" description="Basic and acidic residues" evidence="2">
    <location>
        <begin position="685"/>
        <end position="694"/>
    </location>
</feature>
<evidence type="ECO:0000256" key="1">
    <source>
        <dbReference type="SAM" id="Coils"/>
    </source>
</evidence>
<feature type="coiled-coil region" evidence="1">
    <location>
        <begin position="241"/>
        <end position="384"/>
    </location>
</feature>
<keyword evidence="4" id="KW-1185">Reference proteome</keyword>
<evidence type="ECO:0000313" key="4">
    <source>
        <dbReference type="Proteomes" id="UP000005238"/>
    </source>
</evidence>
<dbReference type="EMBL" id="DS565998">
    <property type="status" value="NOT_ANNOTATED_CDS"/>
    <property type="molecule type" value="Genomic_DNA"/>
</dbReference>
<dbReference type="Gene3D" id="1.10.287.1490">
    <property type="match status" value="1"/>
</dbReference>
<keyword evidence="1" id="KW-0175">Coiled coil</keyword>
<dbReference type="OMA" id="QEHACDD"/>
<evidence type="ECO:0000256" key="2">
    <source>
        <dbReference type="SAM" id="MobiDB-lite"/>
    </source>
</evidence>
<reference evidence="3" key="2">
    <citation type="submission" date="2015-06" db="UniProtKB">
        <authorList>
            <consortium name="EnsemblProtists"/>
        </authorList>
    </citation>
    <scope>IDENTIFICATION</scope>
    <source>
        <strain evidence="3">Pr102</strain>
    </source>
</reference>
<dbReference type="GO" id="GO:0060271">
    <property type="term" value="P:cilium assembly"/>
    <property type="evidence" value="ECO:0000318"/>
    <property type="project" value="GO_Central"/>
</dbReference>
<sequence length="715" mass="81940">MAEDGGPQAERSRRLETQGRLQLHPKPVANVKSVVAPSPPACVAGCCVQSARLADERDFLRSYAERLLVQLRGLLQHYGELERLKTLTDATQNDDEPRERLAPWLTASEYTNPLLQAYDLKMQELETALGDNRKAMERVAARAEGLAKENTALRQELEVAGEKMVLRMQSEPKEMHAMNDDLLNMQGDGEYLQEINERIDVLMAENNMLMEQVSLQDDEIGAMKKELTDRDQQLQVMGQNFNEATLALQELRDACSQVREEKTHCERQLQRYAASIAKLESAKESLVEQTDEVRKERGDLENQLAEYEEMLEKMKRNGEHKDEAFSTRYQNVCVRLRELTNALEEKDKAVSELQERNSGLQSELEAVRQDCEGMLNVLNSMEKQLTQYCTREDAVAELESDCKAKVEEAILEKEEVAAREMQSRREIARLLERLRQQAAEHVKSQEENLTAVVRKHKSDMNSREQEIRSLNAELIDVRSKVEVTVRNQKEADKKLGDAIRRSKDASIAFEKKLQHLSERAATAEEARDMERISLLERELEMRRTEAREAKDESEEQHRKVQLLNDQLNKVKADCANRFTNEFEVLHQQNRDLKAQAAELEYKLSQAKKEATSALDSSHSERERSEVRLIAEVESLRGRIQSLKEERKRADKSRQETDARSSVLSLQIQQLSRDLSDAKELLLEQEHACDDSDRKTRARTSNGTGEDDTGEITHGT</sequence>
<dbReference type="GO" id="GO:0005814">
    <property type="term" value="C:centriole"/>
    <property type="evidence" value="ECO:0000318"/>
    <property type="project" value="GO_Central"/>
</dbReference>
<dbReference type="PANTHER" id="PTHR35970">
    <property type="entry name" value="SODIUM CHANNEL AND CLATHRIN LINKER 1"/>
    <property type="match status" value="1"/>
</dbReference>
<dbReference type="PANTHER" id="PTHR35970:SF1">
    <property type="entry name" value="SODIUM CHANNEL AND CLATHRIN LINKER 1"/>
    <property type="match status" value="1"/>
</dbReference>
<protein>
    <submittedName>
        <fullName evidence="3">Uncharacterized protein</fullName>
    </submittedName>
</protein>
<dbReference type="eggNOG" id="ENOG502QVG8">
    <property type="taxonomic scope" value="Eukaryota"/>
</dbReference>
<feature type="coiled-coil region" evidence="1">
    <location>
        <begin position="136"/>
        <end position="163"/>
    </location>
</feature>